<evidence type="ECO:0000313" key="2">
    <source>
        <dbReference type="EMBL" id="RDE18078.1"/>
    </source>
</evidence>
<gene>
    <name evidence="2" type="ORF">DV711_18315</name>
</gene>
<dbReference type="RefSeq" id="WP_114697197.1">
    <property type="nucleotide sequence ID" value="NZ_QQOH01000006.1"/>
</dbReference>
<keyword evidence="3" id="KW-1185">Reference proteome</keyword>
<comment type="caution">
    <text evidence="2">The sequence shown here is derived from an EMBL/GenBank/DDBJ whole genome shotgun (WGS) entry which is preliminary data.</text>
</comment>
<name>A0A369W7U6_9GAMM</name>
<proteinExistence type="predicted"/>
<feature type="chain" id="PRO_5016621415" evidence="1">
    <location>
        <begin position="19"/>
        <end position="120"/>
    </location>
</feature>
<dbReference type="Proteomes" id="UP000253769">
    <property type="component" value="Unassembled WGS sequence"/>
</dbReference>
<evidence type="ECO:0000256" key="1">
    <source>
        <dbReference type="SAM" id="SignalP"/>
    </source>
</evidence>
<accession>A0A369W7U6</accession>
<sequence length="120" mass="13130">MRHLIFLSLLALSSFAFSNEELLIENPDQVAQLSNVQANLDIVSTAVMACIESGNGHSDCLCQNQKAIIQFNTSVETLFHKYPELINHDLVRFMSSDGEWVTQSLQGISKQAGAGVLSCS</sequence>
<feature type="signal peptide" evidence="1">
    <location>
        <begin position="1"/>
        <end position="18"/>
    </location>
</feature>
<keyword evidence="1" id="KW-0732">Signal</keyword>
<organism evidence="2 3">
    <name type="scientific">Motiliproteus coralliicola</name>
    <dbReference type="NCBI Taxonomy" id="2283196"/>
    <lineage>
        <taxon>Bacteria</taxon>
        <taxon>Pseudomonadati</taxon>
        <taxon>Pseudomonadota</taxon>
        <taxon>Gammaproteobacteria</taxon>
        <taxon>Oceanospirillales</taxon>
        <taxon>Oceanospirillaceae</taxon>
        <taxon>Motiliproteus</taxon>
    </lineage>
</organism>
<dbReference type="EMBL" id="QQOH01000006">
    <property type="protein sequence ID" value="RDE18078.1"/>
    <property type="molecule type" value="Genomic_DNA"/>
</dbReference>
<reference evidence="2 3" key="1">
    <citation type="submission" date="2018-07" db="EMBL/GenBank/DDBJ databases">
        <title>Motiliproteus coralliicola sp. nov., a bacterium isolated from Coral.</title>
        <authorList>
            <person name="Wang G."/>
        </authorList>
    </citation>
    <scope>NUCLEOTIDE SEQUENCE [LARGE SCALE GENOMIC DNA]</scope>
    <source>
        <strain evidence="2 3">C34</strain>
    </source>
</reference>
<protein>
    <submittedName>
        <fullName evidence="2">Uncharacterized protein</fullName>
    </submittedName>
</protein>
<evidence type="ECO:0000313" key="3">
    <source>
        <dbReference type="Proteomes" id="UP000253769"/>
    </source>
</evidence>
<dbReference type="AlphaFoldDB" id="A0A369W7U6"/>